<proteinExistence type="predicted"/>
<accession>A0A9P8LTS7</accession>
<evidence type="ECO:0000313" key="1">
    <source>
        <dbReference type="EMBL" id="KAH0574229.1"/>
    </source>
</evidence>
<name>A0A9P8LTS7_9EUKA</name>
<comment type="caution">
    <text evidence="2">The sequence shown here is derived from an EMBL/GenBank/DDBJ whole genome shotgun (WGS) entry which is preliminary data.</text>
</comment>
<protein>
    <submittedName>
        <fullName evidence="2">Uncharacterized protein</fullName>
    </submittedName>
</protein>
<dbReference type="GeneID" id="94298201"/>
<gene>
    <name evidence="1" type="ORF">SS50377_24178</name>
    <name evidence="2" type="ORF">SS50377_24182</name>
</gene>
<reference evidence="2" key="1">
    <citation type="journal article" date="2014" name="PLoS Genet.">
        <title>The Genome of Spironucleus salmonicida Highlights a Fish Pathogen Adapted to Fluctuating Environments.</title>
        <authorList>
            <person name="Xu F."/>
            <person name="Jerlstrom-Hultqvist J."/>
            <person name="Einarsson E."/>
            <person name="Astvaldsson A."/>
            <person name="Svard S.G."/>
            <person name="Andersson J.O."/>
        </authorList>
    </citation>
    <scope>NUCLEOTIDE SEQUENCE</scope>
    <source>
        <strain evidence="2">ATCC 50377</strain>
    </source>
</reference>
<sequence length="270" mass="30430">MAQTLDRIQFRATRVPAYAAAFLTRAEQIHVVAQKFPRARAFDYRRHLVPLAELERLGSYREDAGNAARNLNVSSNLAPEHLKYFREVFFGVQREGLVAQTERAIQDFVRSQLAERGLDPGRYDTGGFVPALEAFLAAFHDARSVFRNAVDPFIAPAEAEQDTHTYSGLEHSQSMHRQRLERAELAREGVRAAERSIGEEQRARFLQLLRRSYFGQRRIPMAAVVRGMHQLGVSGAERIVEALVAAHGGVFGTEAASLVVQWRRFGEVDQ</sequence>
<dbReference type="Proteomes" id="UP000018208">
    <property type="component" value="Unassembled WGS sequence"/>
</dbReference>
<dbReference type="EMBL" id="AUWU02000004">
    <property type="protein sequence ID" value="KAH0574233.1"/>
    <property type="molecule type" value="Genomic_DNA"/>
</dbReference>
<reference evidence="2" key="2">
    <citation type="submission" date="2020-12" db="EMBL/GenBank/DDBJ databases">
        <title>New Spironucleus salmonicida genome in near-complete chromosomes.</title>
        <authorList>
            <person name="Xu F."/>
            <person name="Kurt Z."/>
            <person name="Jimenez-Gonzalez A."/>
            <person name="Astvaldsson A."/>
            <person name="Andersson J.O."/>
            <person name="Svard S.G."/>
        </authorList>
    </citation>
    <scope>NUCLEOTIDE SEQUENCE</scope>
    <source>
        <strain evidence="2">ATCC 50377</strain>
    </source>
</reference>
<dbReference type="EMBL" id="AUWU02000004">
    <property type="protein sequence ID" value="KAH0574229.1"/>
    <property type="molecule type" value="Genomic_DNA"/>
</dbReference>
<keyword evidence="3" id="KW-1185">Reference proteome</keyword>
<dbReference type="AlphaFoldDB" id="A0A9P8LTS7"/>
<dbReference type="KEGG" id="ssao:94298201"/>
<organism evidence="2 3">
    <name type="scientific">Spironucleus salmonicida</name>
    <dbReference type="NCBI Taxonomy" id="348837"/>
    <lineage>
        <taxon>Eukaryota</taxon>
        <taxon>Metamonada</taxon>
        <taxon>Diplomonadida</taxon>
        <taxon>Hexamitidae</taxon>
        <taxon>Hexamitinae</taxon>
        <taxon>Spironucleus</taxon>
    </lineage>
</organism>
<evidence type="ECO:0000313" key="2">
    <source>
        <dbReference type="EMBL" id="KAH0574233.1"/>
    </source>
</evidence>
<evidence type="ECO:0000313" key="3">
    <source>
        <dbReference type="Proteomes" id="UP000018208"/>
    </source>
</evidence>
<dbReference type="RefSeq" id="XP_067765002.1">
    <property type="nucleotide sequence ID" value="XM_067908028.1"/>
</dbReference>